<dbReference type="RefSeq" id="WP_153347256.1">
    <property type="nucleotide sequence ID" value="NZ_WEGI01000012.1"/>
</dbReference>
<evidence type="ECO:0000313" key="9">
    <source>
        <dbReference type="EMBL" id="MQY30012.1"/>
    </source>
</evidence>
<comment type="subcellular location">
    <subcellularLocation>
        <location evidence="1">Cell membrane</location>
        <topology evidence="1">Multi-pass membrane protein</topology>
    </subcellularLocation>
</comment>
<feature type="transmembrane region" description="Helical" evidence="7">
    <location>
        <begin position="422"/>
        <end position="443"/>
    </location>
</feature>
<name>A0A7K0DXG0_9NOCA</name>
<protein>
    <submittedName>
        <fullName evidence="9">Multidrug resistance protein MdtG</fullName>
    </submittedName>
</protein>
<evidence type="ECO:0000256" key="4">
    <source>
        <dbReference type="ARBA" id="ARBA00022989"/>
    </source>
</evidence>
<feature type="domain" description="Major facilitator superfamily (MFS) profile" evidence="8">
    <location>
        <begin position="32"/>
        <end position="482"/>
    </location>
</feature>
<dbReference type="GO" id="GO:0022857">
    <property type="term" value="F:transmembrane transporter activity"/>
    <property type="evidence" value="ECO:0007669"/>
    <property type="project" value="InterPro"/>
</dbReference>
<feature type="transmembrane region" description="Helical" evidence="7">
    <location>
        <begin position="67"/>
        <end position="86"/>
    </location>
</feature>
<dbReference type="PROSITE" id="PS50850">
    <property type="entry name" value="MFS"/>
    <property type="match status" value="1"/>
</dbReference>
<dbReference type="InterPro" id="IPR036259">
    <property type="entry name" value="MFS_trans_sf"/>
</dbReference>
<dbReference type="SUPFAM" id="SSF103473">
    <property type="entry name" value="MFS general substrate transporter"/>
    <property type="match status" value="2"/>
</dbReference>
<sequence>MTSTVEGRPGAGANATGPGADDAGTKARLGLTLFALCAAGLVVSLQQTVVIPLLPRLIVQLHTNVSGVTWLFTASLLTGAVATPLLSRFGDMYGKKLMVMVCMGLLLVGSVICALASTLPIYVVGRALQGVSSALIPLAIGIIRDTFPPQRLTTAIGVMSGTMGVGGTIGMLVTGVIANHTTSAHPVFWITAAMALLSTVLVGVSAHDTGIRHGGRPDFIGAGLLAGLLTCLLLAISEGPDWGWGSGAVIGLFVAAVALTAVWVFAETKVSQPLVRLPLLVGPRSLSANLASALLGFAMFGSFSLISNFVETPADKVGYGLSGTVLDVGLYGIPSTIMMTFFSFRTGRIAARIGAAHTLALGSAIAALAPLSLAFFHTHGYQLIISNVLQGIGFGIGYAALGTLAVQHVAMSESSIASGINSLVRTAGGSIAGAITGSILSAYTIGHSTVPQLHAYVLSFVLLGIGALGAAAVAFGNGVRHKHIAR</sequence>
<feature type="transmembrane region" description="Helical" evidence="7">
    <location>
        <begin position="455"/>
        <end position="476"/>
    </location>
</feature>
<evidence type="ECO:0000256" key="2">
    <source>
        <dbReference type="ARBA" id="ARBA00022448"/>
    </source>
</evidence>
<evidence type="ECO:0000256" key="5">
    <source>
        <dbReference type="ARBA" id="ARBA00023136"/>
    </source>
</evidence>
<accession>A0A7K0DXG0</accession>
<comment type="caution">
    <text evidence="9">The sequence shown here is derived from an EMBL/GenBank/DDBJ whole genome shotgun (WGS) entry which is preliminary data.</text>
</comment>
<dbReference type="GO" id="GO:0005886">
    <property type="term" value="C:plasma membrane"/>
    <property type="evidence" value="ECO:0007669"/>
    <property type="project" value="UniProtKB-SubCell"/>
</dbReference>
<keyword evidence="5 7" id="KW-0472">Membrane</keyword>
<evidence type="ECO:0000256" key="3">
    <source>
        <dbReference type="ARBA" id="ARBA00022692"/>
    </source>
</evidence>
<feature type="transmembrane region" description="Helical" evidence="7">
    <location>
        <begin position="123"/>
        <end position="143"/>
    </location>
</feature>
<feature type="region of interest" description="Disordered" evidence="6">
    <location>
        <begin position="1"/>
        <end position="20"/>
    </location>
</feature>
<feature type="transmembrane region" description="Helical" evidence="7">
    <location>
        <begin position="354"/>
        <end position="376"/>
    </location>
</feature>
<feature type="transmembrane region" description="Helical" evidence="7">
    <location>
        <begin position="242"/>
        <end position="265"/>
    </location>
</feature>
<dbReference type="PANTHER" id="PTHR42718">
    <property type="entry name" value="MAJOR FACILITATOR SUPERFAMILY MULTIDRUG TRANSPORTER MFSC"/>
    <property type="match status" value="1"/>
</dbReference>
<feature type="transmembrane region" description="Helical" evidence="7">
    <location>
        <begin position="318"/>
        <end position="342"/>
    </location>
</feature>
<evidence type="ECO:0000259" key="8">
    <source>
        <dbReference type="PROSITE" id="PS50850"/>
    </source>
</evidence>
<reference evidence="9 10" key="1">
    <citation type="submission" date="2019-10" db="EMBL/GenBank/DDBJ databases">
        <title>Nocardia macrotermitis sp. nov. and Nocardia aurantia sp. nov., isolated from the gut of fungus growing-termite Macrotermes natalensis.</title>
        <authorList>
            <person name="Benndorf R."/>
            <person name="Schwitalla J."/>
            <person name="Martin K."/>
            <person name="De Beer W."/>
            <person name="Kaster A.-K."/>
            <person name="Vollmers J."/>
            <person name="Poulsen M."/>
            <person name="Beemelmanns C."/>
        </authorList>
    </citation>
    <scope>NUCLEOTIDE SEQUENCE [LARGE SCALE GENOMIC DNA]</scope>
    <source>
        <strain evidence="9 10">RB56</strain>
    </source>
</reference>
<keyword evidence="2" id="KW-0813">Transport</keyword>
<dbReference type="Pfam" id="PF07690">
    <property type="entry name" value="MFS_1"/>
    <property type="match status" value="1"/>
</dbReference>
<organism evidence="9 10">
    <name type="scientific">Nocardia aurantia</name>
    <dbReference type="NCBI Taxonomy" id="2585199"/>
    <lineage>
        <taxon>Bacteria</taxon>
        <taxon>Bacillati</taxon>
        <taxon>Actinomycetota</taxon>
        <taxon>Actinomycetes</taxon>
        <taxon>Mycobacteriales</taxon>
        <taxon>Nocardiaceae</taxon>
        <taxon>Nocardia</taxon>
    </lineage>
</organism>
<dbReference type="Proteomes" id="UP000431401">
    <property type="component" value="Unassembled WGS sequence"/>
</dbReference>
<evidence type="ECO:0000256" key="1">
    <source>
        <dbReference type="ARBA" id="ARBA00004651"/>
    </source>
</evidence>
<feature type="transmembrane region" description="Helical" evidence="7">
    <location>
        <begin position="155"/>
        <end position="178"/>
    </location>
</feature>
<dbReference type="Gene3D" id="1.20.1250.20">
    <property type="entry name" value="MFS general substrate transporter like domains"/>
    <property type="match status" value="2"/>
</dbReference>
<keyword evidence="10" id="KW-1185">Reference proteome</keyword>
<evidence type="ECO:0000256" key="6">
    <source>
        <dbReference type="SAM" id="MobiDB-lite"/>
    </source>
</evidence>
<feature type="compositionally biased region" description="Low complexity" evidence="6">
    <location>
        <begin position="7"/>
        <end position="20"/>
    </location>
</feature>
<proteinExistence type="predicted"/>
<feature type="transmembrane region" description="Helical" evidence="7">
    <location>
        <begin position="33"/>
        <end position="55"/>
    </location>
</feature>
<feature type="transmembrane region" description="Helical" evidence="7">
    <location>
        <begin position="184"/>
        <end position="207"/>
    </location>
</feature>
<dbReference type="InterPro" id="IPR020846">
    <property type="entry name" value="MFS_dom"/>
</dbReference>
<keyword evidence="4 7" id="KW-1133">Transmembrane helix</keyword>
<feature type="transmembrane region" description="Helical" evidence="7">
    <location>
        <begin position="286"/>
        <end position="306"/>
    </location>
</feature>
<dbReference type="OrthoDB" id="9812221at2"/>
<evidence type="ECO:0000313" key="10">
    <source>
        <dbReference type="Proteomes" id="UP000431401"/>
    </source>
</evidence>
<dbReference type="PANTHER" id="PTHR42718:SF9">
    <property type="entry name" value="MAJOR FACILITATOR SUPERFAMILY MULTIDRUG TRANSPORTER MFSC"/>
    <property type="match status" value="1"/>
</dbReference>
<evidence type="ECO:0000256" key="7">
    <source>
        <dbReference type="SAM" id="Phobius"/>
    </source>
</evidence>
<feature type="transmembrane region" description="Helical" evidence="7">
    <location>
        <begin position="388"/>
        <end position="410"/>
    </location>
</feature>
<gene>
    <name evidence="9" type="primary">mdtG</name>
    <name evidence="9" type="ORF">NRB56_56060</name>
</gene>
<keyword evidence="3 7" id="KW-0812">Transmembrane</keyword>
<feature type="transmembrane region" description="Helical" evidence="7">
    <location>
        <begin position="219"/>
        <end position="236"/>
    </location>
</feature>
<dbReference type="InterPro" id="IPR011701">
    <property type="entry name" value="MFS"/>
</dbReference>
<dbReference type="AlphaFoldDB" id="A0A7K0DXG0"/>
<dbReference type="CDD" id="cd17504">
    <property type="entry name" value="MFS_MMR_MDR_like"/>
    <property type="match status" value="1"/>
</dbReference>
<feature type="transmembrane region" description="Helical" evidence="7">
    <location>
        <begin position="98"/>
        <end position="117"/>
    </location>
</feature>
<dbReference type="EMBL" id="WEGI01000012">
    <property type="protein sequence ID" value="MQY30012.1"/>
    <property type="molecule type" value="Genomic_DNA"/>
</dbReference>